<keyword evidence="4 8" id="KW-0560">Oxidoreductase</keyword>
<evidence type="ECO:0000256" key="6">
    <source>
        <dbReference type="RuleBase" id="RU361277"/>
    </source>
</evidence>
<dbReference type="Gene3D" id="3.90.180.10">
    <property type="entry name" value="Medium-chain alcohol dehydrogenases, catalytic domain"/>
    <property type="match status" value="1"/>
</dbReference>
<keyword evidence="2 6" id="KW-0479">Metal-binding</keyword>
<name>A0ABS4WHF6_9MICC</name>
<dbReference type="Proteomes" id="UP000766570">
    <property type="component" value="Unassembled WGS sequence"/>
</dbReference>
<dbReference type="EC" id="1.1.1.1" evidence="8"/>
<keyword evidence="5" id="KW-0520">NAD</keyword>
<evidence type="ECO:0000256" key="1">
    <source>
        <dbReference type="ARBA" id="ARBA00008072"/>
    </source>
</evidence>
<evidence type="ECO:0000256" key="5">
    <source>
        <dbReference type="ARBA" id="ARBA00023027"/>
    </source>
</evidence>
<sequence>MKITGAVLESSGASRPFAESRPLQICELDLAGPGPSEVLIRIEAAGICHSDLSVVNGDRPRPLPMLLGHEAAGIVEEIGSDISDLKVGDRVVTVFLPRCEECANCKTDGKLPCSKGTMANGAGSLLSGTRAISRDGEEILHHLGVSGFATHAVLDRNSVVSVGLDVPPAVAAVLGCAVLTGGGAVMNAGKPQDGQDIIIVGLGGVGMAALLTARAIVSTWNTPGRIIGVDANPDKLLLARELGATDAYAPNEIEDLGIKAHVVIEAAGHPRAFETAVRLTAAGGTTVTVGLPAPGALSSIEPLGLTAEARTIVGSYLGSAVPSRDIPRYEQMWREGKLPVEKLTSSVITLDKINEAMDALAQGKAVRQIISFEQP</sequence>
<dbReference type="SMART" id="SM00829">
    <property type="entry name" value="PKS_ER"/>
    <property type="match status" value="1"/>
</dbReference>
<comment type="cofactor">
    <cofactor evidence="6">
        <name>Zn(2+)</name>
        <dbReference type="ChEBI" id="CHEBI:29105"/>
    </cofactor>
</comment>
<dbReference type="GO" id="GO:0004022">
    <property type="term" value="F:alcohol dehydrogenase (NAD+) activity"/>
    <property type="evidence" value="ECO:0007669"/>
    <property type="project" value="UniProtKB-EC"/>
</dbReference>
<reference evidence="8 9" key="1">
    <citation type="submission" date="2021-03" db="EMBL/GenBank/DDBJ databases">
        <title>Sequencing the genomes of 1000 actinobacteria strains.</title>
        <authorList>
            <person name="Klenk H.-P."/>
        </authorList>
    </citation>
    <scope>NUCLEOTIDE SEQUENCE [LARGE SCALE GENOMIC DNA]</scope>
    <source>
        <strain evidence="8 9">DSM 15454</strain>
    </source>
</reference>
<dbReference type="InterPro" id="IPR036291">
    <property type="entry name" value="NAD(P)-bd_dom_sf"/>
</dbReference>
<dbReference type="InterPro" id="IPR013154">
    <property type="entry name" value="ADH-like_N"/>
</dbReference>
<dbReference type="EMBL" id="JAGIOE010000001">
    <property type="protein sequence ID" value="MBP2375645.1"/>
    <property type="molecule type" value="Genomic_DNA"/>
</dbReference>
<evidence type="ECO:0000313" key="9">
    <source>
        <dbReference type="Proteomes" id="UP000766570"/>
    </source>
</evidence>
<dbReference type="Gene3D" id="3.40.50.720">
    <property type="entry name" value="NAD(P)-binding Rossmann-like Domain"/>
    <property type="match status" value="1"/>
</dbReference>
<comment type="similarity">
    <text evidence="1 6">Belongs to the zinc-containing alcohol dehydrogenase family.</text>
</comment>
<organism evidence="8 9">
    <name type="scientific">Paeniglutamicibacter psychrophenolicus</name>
    <dbReference type="NCBI Taxonomy" id="257454"/>
    <lineage>
        <taxon>Bacteria</taxon>
        <taxon>Bacillati</taxon>
        <taxon>Actinomycetota</taxon>
        <taxon>Actinomycetes</taxon>
        <taxon>Micrococcales</taxon>
        <taxon>Micrococcaceae</taxon>
        <taxon>Paeniglutamicibacter</taxon>
    </lineage>
</organism>
<evidence type="ECO:0000259" key="7">
    <source>
        <dbReference type="SMART" id="SM00829"/>
    </source>
</evidence>
<feature type="domain" description="Enoyl reductase (ER)" evidence="7">
    <location>
        <begin position="18"/>
        <end position="370"/>
    </location>
</feature>
<dbReference type="InterPro" id="IPR013149">
    <property type="entry name" value="ADH-like_C"/>
</dbReference>
<dbReference type="RefSeq" id="WP_209909584.1">
    <property type="nucleotide sequence ID" value="NZ_BAAAMI010000013.1"/>
</dbReference>
<protein>
    <submittedName>
        <fullName evidence="8">Alcohol dehydrogenase</fullName>
        <ecNumber evidence="8">1.1.1.1</ecNumber>
    </submittedName>
</protein>
<dbReference type="Pfam" id="PF08240">
    <property type="entry name" value="ADH_N"/>
    <property type="match status" value="1"/>
</dbReference>
<proteinExistence type="inferred from homology"/>
<evidence type="ECO:0000256" key="2">
    <source>
        <dbReference type="ARBA" id="ARBA00022723"/>
    </source>
</evidence>
<evidence type="ECO:0000313" key="8">
    <source>
        <dbReference type="EMBL" id="MBP2375645.1"/>
    </source>
</evidence>
<dbReference type="PANTHER" id="PTHR43880">
    <property type="entry name" value="ALCOHOL DEHYDROGENASE"/>
    <property type="match status" value="1"/>
</dbReference>
<dbReference type="InterPro" id="IPR020843">
    <property type="entry name" value="ER"/>
</dbReference>
<dbReference type="PANTHER" id="PTHR43880:SF12">
    <property type="entry name" value="ALCOHOL DEHYDROGENASE CLASS-3"/>
    <property type="match status" value="1"/>
</dbReference>
<accession>A0ABS4WHF6</accession>
<dbReference type="Pfam" id="PF00107">
    <property type="entry name" value="ADH_zinc_N"/>
    <property type="match status" value="1"/>
</dbReference>
<dbReference type="InterPro" id="IPR002328">
    <property type="entry name" value="ADH_Zn_CS"/>
</dbReference>
<dbReference type="SUPFAM" id="SSF51735">
    <property type="entry name" value="NAD(P)-binding Rossmann-fold domains"/>
    <property type="match status" value="1"/>
</dbReference>
<keyword evidence="9" id="KW-1185">Reference proteome</keyword>
<gene>
    <name evidence="8" type="ORF">JOF46_003557</name>
</gene>
<comment type="caution">
    <text evidence="8">The sequence shown here is derived from an EMBL/GenBank/DDBJ whole genome shotgun (WGS) entry which is preliminary data.</text>
</comment>
<dbReference type="SUPFAM" id="SSF50129">
    <property type="entry name" value="GroES-like"/>
    <property type="match status" value="2"/>
</dbReference>
<dbReference type="InterPro" id="IPR011032">
    <property type="entry name" value="GroES-like_sf"/>
</dbReference>
<dbReference type="PROSITE" id="PS00059">
    <property type="entry name" value="ADH_ZINC"/>
    <property type="match status" value="1"/>
</dbReference>
<evidence type="ECO:0000256" key="3">
    <source>
        <dbReference type="ARBA" id="ARBA00022833"/>
    </source>
</evidence>
<evidence type="ECO:0000256" key="4">
    <source>
        <dbReference type="ARBA" id="ARBA00023002"/>
    </source>
</evidence>
<keyword evidence="3 6" id="KW-0862">Zinc</keyword>